<gene>
    <name evidence="1" type="primary">AlNc14C93G5762</name>
    <name evidence="1" type="ORF">ALNC14_065410</name>
</gene>
<accession>F0WGN4</accession>
<proteinExistence type="predicted"/>
<sequence>MGNFTALSVLVVATEREEAYCWSQHSPSRRQHLIAPDGRVVIEREHSDASIKYDCVFKASRRGNISSFTAQIAKVQHRDIVDHFDDLLERLPAIPERYKDKELGSISNVDVLFAMQWAESEWLSVMRTTVAHCWRHTQMLDDDMYDLVESFHKLQTRALTHSSLGT</sequence>
<reference evidence="1" key="2">
    <citation type="submission" date="2011-02" db="EMBL/GenBank/DDBJ databases">
        <authorList>
            <person name="MacLean D."/>
        </authorList>
    </citation>
    <scope>NUCLEOTIDE SEQUENCE</scope>
</reference>
<name>F0WGN4_9STRA</name>
<dbReference type="AlphaFoldDB" id="F0WGN4"/>
<dbReference type="EMBL" id="FR824138">
    <property type="protein sequence ID" value="CCA20398.1"/>
    <property type="molecule type" value="Genomic_DNA"/>
</dbReference>
<dbReference type="HOGENOM" id="CLU_1605720_0_0_1"/>
<reference evidence="1" key="1">
    <citation type="journal article" date="2011" name="PLoS Biol.">
        <title>Gene gain and loss during evolution of obligate parasitism in the white rust pathogen of Arabidopsis thaliana.</title>
        <authorList>
            <person name="Kemen E."/>
            <person name="Gardiner A."/>
            <person name="Schultz-Larsen T."/>
            <person name="Kemen A.C."/>
            <person name="Balmuth A.L."/>
            <person name="Robert-Seilaniantz A."/>
            <person name="Bailey K."/>
            <person name="Holub E."/>
            <person name="Studholme D.J."/>
            <person name="Maclean D."/>
            <person name="Jones J.D."/>
        </authorList>
    </citation>
    <scope>NUCLEOTIDE SEQUENCE</scope>
</reference>
<evidence type="ECO:0000313" key="1">
    <source>
        <dbReference type="EMBL" id="CCA20398.1"/>
    </source>
</evidence>
<protein>
    <submittedName>
        <fullName evidence="1">AlNc14C93G5762 protein</fullName>
    </submittedName>
</protein>
<organism evidence="1">
    <name type="scientific">Albugo laibachii Nc14</name>
    <dbReference type="NCBI Taxonomy" id="890382"/>
    <lineage>
        <taxon>Eukaryota</taxon>
        <taxon>Sar</taxon>
        <taxon>Stramenopiles</taxon>
        <taxon>Oomycota</taxon>
        <taxon>Peronosporomycetes</taxon>
        <taxon>Albuginales</taxon>
        <taxon>Albuginaceae</taxon>
        <taxon>Albugo</taxon>
    </lineage>
</organism>